<dbReference type="PROSITE" id="PS51013">
    <property type="entry name" value="PANNEXIN"/>
    <property type="match status" value="1"/>
</dbReference>
<evidence type="ECO:0000256" key="7">
    <source>
        <dbReference type="ARBA" id="ARBA00022949"/>
    </source>
</evidence>
<protein>
    <recommendedName>
        <fullName evidence="12">Innexin</fullName>
    </recommendedName>
</protein>
<keyword evidence="7" id="KW-0965">Cell junction</keyword>
<keyword evidence="5 12" id="KW-0812">Transmembrane</keyword>
<comment type="subcellular location">
    <subcellularLocation>
        <location evidence="1">Cell junction</location>
        <location evidence="1">Gap junction</location>
    </subcellularLocation>
    <subcellularLocation>
        <location evidence="2 12">Cell membrane</location>
        <topology evidence="2 12">Multi-pass membrane protein</topology>
    </subcellularLocation>
</comment>
<sequence>MFGWPEQLTNKFVAAHSDPTDDFVDRLNYIYTVALLMFMATLTGAKQHFGSAIQCMVPAHFPGTWVGYVQDYCFVSNTYMVNMSTVVAKGDTNTVFKEKIVYYQWVPYILFVQALLCYLPKFLWYIVIVAHDLDMRSVVEEAMKLPSITILSTRQKHLKKVADFAVGYIKYKQGSSAVAKEVIAYTIEIIIFKETILLESDLKFMEEVLKGNDWKTSGVFPRVTFCDVSIAQIGQANTHTVQCVLMINMLNEKLYVALWFWLTVLALIDAVSAVNSTLLLLCPYLHYMRVLSLLQANGRYTDMEVKRCLLNFTENVLRLDGILLLSFIRDRVNGMIASDLTHEIWATADSCKRNHCTQKETYDGDDLVTQSRSGGINAFGPVVRKNA</sequence>
<evidence type="ECO:0000256" key="12">
    <source>
        <dbReference type="RuleBase" id="RU010713"/>
    </source>
</evidence>
<dbReference type="InterPro" id="IPR000990">
    <property type="entry name" value="Innexin"/>
</dbReference>
<evidence type="ECO:0000313" key="13">
    <source>
        <dbReference type="Proteomes" id="UP000887581"/>
    </source>
</evidence>
<accession>A0A915Q4Y9</accession>
<keyword evidence="9 12" id="KW-0406">Ion transport</keyword>
<keyword evidence="3 12" id="KW-0813">Transport</keyword>
<keyword evidence="11 12" id="KW-0407">Ion channel</keyword>
<dbReference type="GO" id="GO:0005243">
    <property type="term" value="F:gap junction channel activity"/>
    <property type="evidence" value="ECO:0007669"/>
    <property type="project" value="TreeGrafter"/>
</dbReference>
<feature type="transmembrane region" description="Helical" evidence="12">
    <location>
        <begin position="105"/>
        <end position="127"/>
    </location>
</feature>
<evidence type="ECO:0000256" key="4">
    <source>
        <dbReference type="ARBA" id="ARBA00022475"/>
    </source>
</evidence>
<evidence type="ECO:0000256" key="10">
    <source>
        <dbReference type="ARBA" id="ARBA00023136"/>
    </source>
</evidence>
<reference evidence="14" key="1">
    <citation type="submission" date="2022-11" db="UniProtKB">
        <authorList>
            <consortium name="WormBaseParasite"/>
        </authorList>
    </citation>
    <scope>IDENTIFICATION</scope>
</reference>
<feature type="transmembrane region" description="Helical" evidence="12">
    <location>
        <begin position="258"/>
        <end position="282"/>
    </location>
</feature>
<proteinExistence type="inferred from homology"/>
<keyword evidence="8 12" id="KW-1133">Transmembrane helix</keyword>
<evidence type="ECO:0000256" key="5">
    <source>
        <dbReference type="ARBA" id="ARBA00022692"/>
    </source>
</evidence>
<comment type="caution">
    <text evidence="12">Lacks conserved residue(s) required for the propagation of feature annotation.</text>
</comment>
<keyword evidence="4" id="KW-1003">Cell membrane</keyword>
<dbReference type="PRINTS" id="PR01262">
    <property type="entry name" value="INNEXIN"/>
</dbReference>
<dbReference type="GO" id="GO:0005886">
    <property type="term" value="C:plasma membrane"/>
    <property type="evidence" value="ECO:0007669"/>
    <property type="project" value="UniProtKB-SubCell"/>
</dbReference>
<evidence type="ECO:0000256" key="3">
    <source>
        <dbReference type="ARBA" id="ARBA00022448"/>
    </source>
</evidence>
<feature type="transmembrane region" description="Helical" evidence="12">
    <location>
        <begin position="27"/>
        <end position="45"/>
    </location>
</feature>
<gene>
    <name evidence="12" type="primary">inx</name>
</gene>
<evidence type="ECO:0000256" key="1">
    <source>
        <dbReference type="ARBA" id="ARBA00004610"/>
    </source>
</evidence>
<dbReference type="GO" id="GO:0034220">
    <property type="term" value="P:monoatomic ion transmembrane transport"/>
    <property type="evidence" value="ECO:0007669"/>
    <property type="project" value="UniProtKB-KW"/>
</dbReference>
<dbReference type="PANTHER" id="PTHR11893:SF20">
    <property type="entry name" value="INNEXIN-3"/>
    <property type="match status" value="1"/>
</dbReference>
<dbReference type="Pfam" id="PF00876">
    <property type="entry name" value="Innexin"/>
    <property type="match status" value="1"/>
</dbReference>
<evidence type="ECO:0000256" key="11">
    <source>
        <dbReference type="ARBA" id="ARBA00023303"/>
    </source>
</evidence>
<comment type="similarity">
    <text evidence="12">Belongs to the pannexin family.</text>
</comment>
<comment type="function">
    <text evidence="12">Structural component of the gap junctions.</text>
</comment>
<keyword evidence="6" id="KW-0303">Gap junction</keyword>
<evidence type="ECO:0000256" key="9">
    <source>
        <dbReference type="ARBA" id="ARBA00023065"/>
    </source>
</evidence>
<keyword evidence="13" id="KW-1185">Reference proteome</keyword>
<dbReference type="AlphaFoldDB" id="A0A915Q4Y9"/>
<evidence type="ECO:0000256" key="6">
    <source>
        <dbReference type="ARBA" id="ARBA00022868"/>
    </source>
</evidence>
<dbReference type="PANTHER" id="PTHR11893">
    <property type="entry name" value="INNEXIN"/>
    <property type="match status" value="1"/>
</dbReference>
<evidence type="ECO:0000256" key="2">
    <source>
        <dbReference type="ARBA" id="ARBA00004651"/>
    </source>
</evidence>
<keyword evidence="10 12" id="KW-0472">Membrane</keyword>
<evidence type="ECO:0000313" key="14">
    <source>
        <dbReference type="WBParaSite" id="sdigi.contig99.g4299.t1"/>
    </source>
</evidence>
<organism evidence="13 14">
    <name type="scientific">Setaria digitata</name>
    <dbReference type="NCBI Taxonomy" id="48799"/>
    <lineage>
        <taxon>Eukaryota</taxon>
        <taxon>Metazoa</taxon>
        <taxon>Ecdysozoa</taxon>
        <taxon>Nematoda</taxon>
        <taxon>Chromadorea</taxon>
        <taxon>Rhabditida</taxon>
        <taxon>Spirurina</taxon>
        <taxon>Spiruromorpha</taxon>
        <taxon>Filarioidea</taxon>
        <taxon>Setariidae</taxon>
        <taxon>Setaria</taxon>
    </lineage>
</organism>
<evidence type="ECO:0000256" key="8">
    <source>
        <dbReference type="ARBA" id="ARBA00022989"/>
    </source>
</evidence>
<dbReference type="WBParaSite" id="sdigi.contig99.g4299.t1">
    <property type="protein sequence ID" value="sdigi.contig99.g4299.t1"/>
    <property type="gene ID" value="sdigi.contig99.g4299"/>
</dbReference>
<dbReference type="GO" id="GO:0005921">
    <property type="term" value="C:gap junction"/>
    <property type="evidence" value="ECO:0007669"/>
    <property type="project" value="UniProtKB-SubCell"/>
</dbReference>
<name>A0A915Q4Y9_9BILA</name>
<dbReference type="Proteomes" id="UP000887581">
    <property type="component" value="Unplaced"/>
</dbReference>